<feature type="region of interest" description="Disordered" evidence="1">
    <location>
        <begin position="416"/>
        <end position="438"/>
    </location>
</feature>
<dbReference type="Proteomes" id="UP000308197">
    <property type="component" value="Unassembled WGS sequence"/>
</dbReference>
<feature type="compositionally biased region" description="Polar residues" evidence="1">
    <location>
        <begin position="43"/>
        <end position="54"/>
    </location>
</feature>
<dbReference type="STRING" id="1314778.A0A5C3PGH9"/>
<feature type="region of interest" description="Disordered" evidence="1">
    <location>
        <begin position="204"/>
        <end position="334"/>
    </location>
</feature>
<proteinExistence type="predicted"/>
<dbReference type="AlphaFoldDB" id="A0A5C3PGH9"/>
<evidence type="ECO:0000313" key="3">
    <source>
        <dbReference type="Proteomes" id="UP000308197"/>
    </source>
</evidence>
<dbReference type="EMBL" id="ML211096">
    <property type="protein sequence ID" value="TFK88864.1"/>
    <property type="molecule type" value="Genomic_DNA"/>
</dbReference>
<evidence type="ECO:0000256" key="1">
    <source>
        <dbReference type="SAM" id="MobiDB-lite"/>
    </source>
</evidence>
<feature type="compositionally biased region" description="Polar residues" evidence="1">
    <location>
        <begin position="418"/>
        <end position="429"/>
    </location>
</feature>
<dbReference type="InParanoid" id="A0A5C3PGH9"/>
<feature type="compositionally biased region" description="Pro residues" evidence="1">
    <location>
        <begin position="522"/>
        <end position="534"/>
    </location>
</feature>
<reference evidence="2 3" key="1">
    <citation type="journal article" date="2019" name="Nat. Ecol. Evol.">
        <title>Megaphylogeny resolves global patterns of mushroom evolution.</title>
        <authorList>
            <person name="Varga T."/>
            <person name="Krizsan K."/>
            <person name="Foldi C."/>
            <person name="Dima B."/>
            <person name="Sanchez-Garcia M."/>
            <person name="Sanchez-Ramirez S."/>
            <person name="Szollosi G.J."/>
            <person name="Szarkandi J.G."/>
            <person name="Papp V."/>
            <person name="Albert L."/>
            <person name="Andreopoulos W."/>
            <person name="Angelini C."/>
            <person name="Antonin V."/>
            <person name="Barry K.W."/>
            <person name="Bougher N.L."/>
            <person name="Buchanan P."/>
            <person name="Buyck B."/>
            <person name="Bense V."/>
            <person name="Catcheside P."/>
            <person name="Chovatia M."/>
            <person name="Cooper J."/>
            <person name="Damon W."/>
            <person name="Desjardin D."/>
            <person name="Finy P."/>
            <person name="Geml J."/>
            <person name="Haridas S."/>
            <person name="Hughes K."/>
            <person name="Justo A."/>
            <person name="Karasinski D."/>
            <person name="Kautmanova I."/>
            <person name="Kiss B."/>
            <person name="Kocsube S."/>
            <person name="Kotiranta H."/>
            <person name="LaButti K.M."/>
            <person name="Lechner B.E."/>
            <person name="Liimatainen K."/>
            <person name="Lipzen A."/>
            <person name="Lukacs Z."/>
            <person name="Mihaltcheva S."/>
            <person name="Morgado L.N."/>
            <person name="Niskanen T."/>
            <person name="Noordeloos M.E."/>
            <person name="Ohm R.A."/>
            <person name="Ortiz-Santana B."/>
            <person name="Ovrebo C."/>
            <person name="Racz N."/>
            <person name="Riley R."/>
            <person name="Savchenko A."/>
            <person name="Shiryaev A."/>
            <person name="Soop K."/>
            <person name="Spirin V."/>
            <person name="Szebenyi C."/>
            <person name="Tomsovsky M."/>
            <person name="Tulloss R.E."/>
            <person name="Uehling J."/>
            <person name="Grigoriev I.V."/>
            <person name="Vagvolgyi C."/>
            <person name="Papp T."/>
            <person name="Martin F.M."/>
            <person name="Miettinen O."/>
            <person name="Hibbett D.S."/>
            <person name="Nagy L.G."/>
        </authorList>
    </citation>
    <scope>NUCLEOTIDE SEQUENCE [LARGE SCALE GENOMIC DNA]</scope>
    <source>
        <strain evidence="2 3">HHB13444</strain>
    </source>
</reference>
<evidence type="ECO:0000313" key="2">
    <source>
        <dbReference type="EMBL" id="TFK88864.1"/>
    </source>
</evidence>
<feature type="region of interest" description="Disordered" evidence="1">
    <location>
        <begin position="1"/>
        <end position="184"/>
    </location>
</feature>
<keyword evidence="3" id="KW-1185">Reference proteome</keyword>
<protein>
    <submittedName>
        <fullName evidence="2">Uncharacterized protein</fullName>
    </submittedName>
</protein>
<feature type="compositionally biased region" description="Basic and acidic residues" evidence="1">
    <location>
        <begin position="152"/>
        <end position="164"/>
    </location>
</feature>
<gene>
    <name evidence="2" type="ORF">K466DRAFT_575136</name>
</gene>
<feature type="compositionally biased region" description="Pro residues" evidence="1">
    <location>
        <begin position="68"/>
        <end position="77"/>
    </location>
</feature>
<name>A0A5C3PGH9_9APHY</name>
<accession>A0A5C3PGH9</accession>
<sequence>MSEYNDGQYENAPRNSLYPESPLGRQSNGYSAPGTRRTPRYSRASNPSWVSNGMLSPHPPGSVSSRPLPAPSPPPSRGPGTIDFRPSYPTPSELDQEEEPEPYQPYPGQPMSEARSEREWEDQGEVEAMSIGPSANEERWTDGGGYDGPPQEQEHEQVFPEHEPYAYPLPPDEREPKPHGRAKNFVGGFVAGLRRLPKAVVKSHFYDRKATRKGAPGTELSPGQSHFLPAYDDPGTTVLNPESVHYVQGMHMPGPGPAPQSPTELSYADPTRRSSQQRTSLSQHRASQRSSSHAHGSHAHASQPVVASVASSPRFRSPEPVDPLPASDYAKMDSPIRFAPPDDSFSTHIARVQNFFHELKNLPWTSDRVALDYVPARSPRAHIGKAKPHGSWYTGVNQKGHQEIDLLAPAPVPARRGTIQSRSEASASIRSGGMRMQPDGRTPASYMTSPGGLLPSPGASSHGQGHQMMSYSYYFAPPQPLYVYQSPMTMPMAHGGTASSSSSGMSRSPEAHQAVPVYMMAGPPPGLIPSPPPAAHGTQHNQSRHSGTGTNSR</sequence>
<feature type="region of interest" description="Disordered" evidence="1">
    <location>
        <begin position="518"/>
        <end position="553"/>
    </location>
</feature>
<feature type="compositionally biased region" description="Low complexity" evidence="1">
    <location>
        <begin position="273"/>
        <end position="313"/>
    </location>
</feature>
<feature type="compositionally biased region" description="Polar residues" evidence="1">
    <location>
        <begin position="538"/>
        <end position="553"/>
    </location>
</feature>
<organism evidence="2 3">
    <name type="scientific">Polyporus arcularius HHB13444</name>
    <dbReference type="NCBI Taxonomy" id="1314778"/>
    <lineage>
        <taxon>Eukaryota</taxon>
        <taxon>Fungi</taxon>
        <taxon>Dikarya</taxon>
        <taxon>Basidiomycota</taxon>
        <taxon>Agaricomycotina</taxon>
        <taxon>Agaricomycetes</taxon>
        <taxon>Polyporales</taxon>
        <taxon>Polyporaceae</taxon>
        <taxon>Polyporus</taxon>
    </lineage>
</organism>